<dbReference type="InterPro" id="IPR011576">
    <property type="entry name" value="Pyridox_Oxase_N"/>
</dbReference>
<reference evidence="3" key="1">
    <citation type="submission" date="2018-01" db="EMBL/GenBank/DDBJ databases">
        <authorList>
            <person name="Li J."/>
        </authorList>
    </citation>
    <scope>NUCLEOTIDE SEQUENCE [LARGE SCALE GENOMIC DNA]</scope>
    <source>
        <strain evidence="3">2184</strain>
    </source>
</reference>
<accession>A0A2S0WEJ1</accession>
<dbReference type="InterPro" id="IPR012349">
    <property type="entry name" value="Split_barrel_FMN-bd"/>
</dbReference>
<dbReference type="Proteomes" id="UP000244754">
    <property type="component" value="Chromosome"/>
</dbReference>
<dbReference type="KEGG" id="clia:C3E79_06620"/>
<dbReference type="Gene3D" id="2.30.110.10">
    <property type="entry name" value="Electron Transport, Fmn-binding Protein, Chain A"/>
    <property type="match status" value="1"/>
</dbReference>
<feature type="domain" description="Pyridoxamine 5'-phosphate oxidase N-terminal" evidence="1">
    <location>
        <begin position="35"/>
        <end position="136"/>
    </location>
</feature>
<sequence>MDTTYEQLAYDEFVRRRQGSELMDIPEREGPFEFDPRHLSLIRKADFFFLGTVTGAGWPYVQHRGGPKGFVRQLGPTTLGWLEYSGNHQYVSTGNIDRDGRVAMFFVDFPTRTRLKVFGVARVVELQEDPELIERLRETDGGRINLVATHAFVVDVTATDQNCTKRIKPRWDKEQIDERIELYRADIRELKERISQLEEELASR</sequence>
<keyword evidence="3" id="KW-1185">Reference proteome</keyword>
<dbReference type="SUPFAM" id="SSF50475">
    <property type="entry name" value="FMN-binding split barrel"/>
    <property type="match status" value="1"/>
</dbReference>
<protein>
    <submittedName>
        <fullName evidence="2">Pyridoxine 5'-phosphate oxidase</fullName>
    </submittedName>
</protein>
<evidence type="ECO:0000313" key="2">
    <source>
        <dbReference type="EMBL" id="AWB84188.1"/>
    </source>
</evidence>
<dbReference type="AlphaFoldDB" id="A0A2S0WEJ1"/>
<organism evidence="2 3">
    <name type="scientific">Corynebacterium liangguodongii</name>
    <dbReference type="NCBI Taxonomy" id="2079535"/>
    <lineage>
        <taxon>Bacteria</taxon>
        <taxon>Bacillati</taxon>
        <taxon>Actinomycetota</taxon>
        <taxon>Actinomycetes</taxon>
        <taxon>Mycobacteriales</taxon>
        <taxon>Corynebacteriaceae</taxon>
        <taxon>Corynebacterium</taxon>
    </lineage>
</organism>
<proteinExistence type="predicted"/>
<dbReference type="PANTHER" id="PTHR42815">
    <property type="entry name" value="FAD-BINDING, PUTATIVE (AFU_ORTHOLOGUE AFUA_6G07600)-RELATED"/>
    <property type="match status" value="1"/>
</dbReference>
<dbReference type="Pfam" id="PF01243">
    <property type="entry name" value="PNPOx_N"/>
    <property type="match status" value="1"/>
</dbReference>
<dbReference type="RefSeq" id="WP_108404197.1">
    <property type="nucleotide sequence ID" value="NZ_CP026948.1"/>
</dbReference>
<dbReference type="EMBL" id="CP026948">
    <property type="protein sequence ID" value="AWB84188.1"/>
    <property type="molecule type" value="Genomic_DNA"/>
</dbReference>
<dbReference type="OrthoDB" id="9786134at2"/>
<gene>
    <name evidence="2" type="ORF">C3E79_06620</name>
</gene>
<evidence type="ECO:0000313" key="3">
    <source>
        <dbReference type="Proteomes" id="UP000244754"/>
    </source>
</evidence>
<name>A0A2S0WEJ1_9CORY</name>
<evidence type="ECO:0000259" key="1">
    <source>
        <dbReference type="Pfam" id="PF01243"/>
    </source>
</evidence>
<dbReference type="PANTHER" id="PTHR42815:SF2">
    <property type="entry name" value="FAD-BINDING, PUTATIVE (AFU_ORTHOLOGUE AFUA_6G07600)-RELATED"/>
    <property type="match status" value="1"/>
</dbReference>